<evidence type="ECO:0000256" key="2">
    <source>
        <dbReference type="ARBA" id="ARBA00007935"/>
    </source>
</evidence>
<dbReference type="RefSeq" id="WP_132547262.1">
    <property type="nucleotide sequence ID" value="NZ_SMAA01000002.1"/>
</dbReference>
<dbReference type="Gene3D" id="1.10.3470.10">
    <property type="entry name" value="ABC transporter involved in vitamin B12 uptake, BtuC"/>
    <property type="match status" value="1"/>
</dbReference>
<dbReference type="GO" id="GO:0033214">
    <property type="term" value="P:siderophore-iron import into cell"/>
    <property type="evidence" value="ECO:0007669"/>
    <property type="project" value="TreeGrafter"/>
</dbReference>
<dbReference type="Pfam" id="PF01032">
    <property type="entry name" value="FecCD"/>
    <property type="match status" value="1"/>
</dbReference>
<comment type="subcellular location">
    <subcellularLocation>
        <location evidence="1">Cell membrane</location>
        <topology evidence="1">Multi-pass membrane protein</topology>
    </subcellularLocation>
</comment>
<keyword evidence="10" id="KW-1185">Reference proteome</keyword>
<evidence type="ECO:0000256" key="8">
    <source>
        <dbReference type="SAM" id="Phobius"/>
    </source>
</evidence>
<dbReference type="OrthoDB" id="9811721at2"/>
<evidence type="ECO:0000256" key="5">
    <source>
        <dbReference type="ARBA" id="ARBA00022692"/>
    </source>
</evidence>
<feature type="transmembrane region" description="Helical" evidence="8">
    <location>
        <begin position="159"/>
        <end position="181"/>
    </location>
</feature>
<dbReference type="AlphaFoldDB" id="A0A4R3KE72"/>
<dbReference type="Proteomes" id="UP000295188">
    <property type="component" value="Unassembled WGS sequence"/>
</dbReference>
<organism evidence="9 10">
    <name type="scientific">Pectinatus cerevisiiphilus</name>
    <dbReference type="NCBI Taxonomy" id="86956"/>
    <lineage>
        <taxon>Bacteria</taxon>
        <taxon>Bacillati</taxon>
        <taxon>Bacillota</taxon>
        <taxon>Negativicutes</taxon>
        <taxon>Selenomonadales</taxon>
        <taxon>Selenomonadaceae</taxon>
        <taxon>Pectinatus</taxon>
    </lineage>
</organism>
<comment type="similarity">
    <text evidence="2">Belongs to the binding-protein-dependent transport system permease family. FecCD subfamily.</text>
</comment>
<evidence type="ECO:0000256" key="3">
    <source>
        <dbReference type="ARBA" id="ARBA00022448"/>
    </source>
</evidence>
<dbReference type="GO" id="GO:0005886">
    <property type="term" value="C:plasma membrane"/>
    <property type="evidence" value="ECO:0007669"/>
    <property type="project" value="UniProtKB-SubCell"/>
</dbReference>
<dbReference type="FunFam" id="1.10.3470.10:FF:000001">
    <property type="entry name" value="Vitamin B12 ABC transporter permease BtuC"/>
    <property type="match status" value="1"/>
</dbReference>
<dbReference type="InterPro" id="IPR037294">
    <property type="entry name" value="ABC_BtuC-like"/>
</dbReference>
<evidence type="ECO:0000256" key="1">
    <source>
        <dbReference type="ARBA" id="ARBA00004651"/>
    </source>
</evidence>
<comment type="caution">
    <text evidence="9">The sequence shown here is derived from an EMBL/GenBank/DDBJ whole genome shotgun (WGS) entry which is preliminary data.</text>
</comment>
<dbReference type="InterPro" id="IPR000522">
    <property type="entry name" value="ABC_transptr_permease_BtuC"/>
</dbReference>
<evidence type="ECO:0000313" key="9">
    <source>
        <dbReference type="EMBL" id="TCS81400.1"/>
    </source>
</evidence>
<dbReference type="SUPFAM" id="SSF81345">
    <property type="entry name" value="ABC transporter involved in vitamin B12 uptake, BtuC"/>
    <property type="match status" value="1"/>
</dbReference>
<feature type="transmembrane region" description="Helical" evidence="8">
    <location>
        <begin position="290"/>
        <end position="312"/>
    </location>
</feature>
<dbReference type="CDD" id="cd06550">
    <property type="entry name" value="TM_ABC_iron-siderophores_like"/>
    <property type="match status" value="1"/>
</dbReference>
<protein>
    <submittedName>
        <fullName evidence="9">Iron complex transport system permease protein</fullName>
    </submittedName>
</protein>
<feature type="transmembrane region" description="Helical" evidence="8">
    <location>
        <begin position="101"/>
        <end position="121"/>
    </location>
</feature>
<feature type="transmembrane region" description="Helical" evidence="8">
    <location>
        <begin position="72"/>
        <end position="89"/>
    </location>
</feature>
<feature type="transmembrane region" description="Helical" evidence="8">
    <location>
        <begin position="205"/>
        <end position="226"/>
    </location>
</feature>
<accession>A0A4R3KE72</accession>
<keyword evidence="6 8" id="KW-1133">Transmembrane helix</keyword>
<keyword evidence="5 8" id="KW-0812">Transmembrane</keyword>
<dbReference type="PANTHER" id="PTHR30472">
    <property type="entry name" value="FERRIC ENTEROBACTIN TRANSPORT SYSTEM PERMEASE PROTEIN"/>
    <property type="match status" value="1"/>
</dbReference>
<name>A0A4R3KE72_9FIRM</name>
<feature type="transmembrane region" description="Helical" evidence="8">
    <location>
        <begin position="127"/>
        <end position="147"/>
    </location>
</feature>
<evidence type="ECO:0000256" key="4">
    <source>
        <dbReference type="ARBA" id="ARBA00022475"/>
    </source>
</evidence>
<dbReference type="PANTHER" id="PTHR30472:SF25">
    <property type="entry name" value="ABC TRANSPORTER PERMEASE PROTEIN MJ0876-RELATED"/>
    <property type="match status" value="1"/>
</dbReference>
<evidence type="ECO:0000256" key="7">
    <source>
        <dbReference type="ARBA" id="ARBA00023136"/>
    </source>
</evidence>
<keyword evidence="4" id="KW-1003">Cell membrane</keyword>
<evidence type="ECO:0000256" key="6">
    <source>
        <dbReference type="ARBA" id="ARBA00022989"/>
    </source>
</evidence>
<sequence length="343" mass="36764">MLSSRHNKNIFLLFLIFFLIVVSLISLSYGQINIPLKNTLATVLYHLGMWDGDNAFTKEQDAVIWFIRMPRVLIGIMVGAGLGISGAVMQGLFNNPLVDPGITGVSAGAAAGAVLAIALGWSAENILVMPMFALGGSISAVFLTVFLAMRRGKIPVMTLLLAGVVVGMLLGAVTAGILTVMNEQKLQSYLFWIIGGLDYRRWEHVYIAVPPILTGILIMLAAARHLNVLAMGETEARAVGMAVLPFRMGIMLTAAAVTAVSVCVSGNIGFVGLIIPHMMRILLGPDHRLLLPASALAGAVFLVGCDLLGRVIIPPAEIRVGIMTALIGAPYFLYLLRRMQRNF</sequence>
<gene>
    <name evidence="9" type="ORF">EDC37_102101</name>
</gene>
<dbReference type="GO" id="GO:0022857">
    <property type="term" value="F:transmembrane transporter activity"/>
    <property type="evidence" value="ECO:0007669"/>
    <property type="project" value="InterPro"/>
</dbReference>
<proteinExistence type="inferred from homology"/>
<keyword evidence="7 8" id="KW-0472">Membrane</keyword>
<keyword evidence="3" id="KW-0813">Transport</keyword>
<evidence type="ECO:0000313" key="10">
    <source>
        <dbReference type="Proteomes" id="UP000295188"/>
    </source>
</evidence>
<dbReference type="EMBL" id="SMAA01000002">
    <property type="protein sequence ID" value="TCS81400.1"/>
    <property type="molecule type" value="Genomic_DNA"/>
</dbReference>
<reference evidence="9 10" key="1">
    <citation type="submission" date="2019-03" db="EMBL/GenBank/DDBJ databases">
        <title>Genomic Encyclopedia of Type Strains, Phase IV (KMG-IV): sequencing the most valuable type-strain genomes for metagenomic binning, comparative biology and taxonomic classification.</title>
        <authorList>
            <person name="Goeker M."/>
        </authorList>
    </citation>
    <scope>NUCLEOTIDE SEQUENCE [LARGE SCALE GENOMIC DNA]</scope>
    <source>
        <strain evidence="9 10">DSM 20467</strain>
    </source>
</reference>
<feature type="transmembrane region" description="Helical" evidence="8">
    <location>
        <begin position="318"/>
        <end position="336"/>
    </location>
</feature>